<dbReference type="GO" id="GO:0046872">
    <property type="term" value="F:metal ion binding"/>
    <property type="evidence" value="ECO:0007669"/>
    <property type="project" value="UniProtKB-UniRule"/>
</dbReference>
<keyword evidence="10 11" id="KW-0325">Glycoprotein</keyword>
<keyword evidence="15" id="KW-1185">Reference proteome</keyword>
<dbReference type="GO" id="GO:0033842">
    <property type="term" value="F:N-acetyl-beta-glucosaminyl-derivative 4-beta-N-acetylgalactosaminyltransferase activity"/>
    <property type="evidence" value="ECO:0007669"/>
    <property type="project" value="TreeGrafter"/>
</dbReference>
<dbReference type="EC" id="2.4.1.-" evidence="11"/>
<dbReference type="Proteomes" id="UP000677054">
    <property type="component" value="Unassembled WGS sequence"/>
</dbReference>
<dbReference type="GO" id="GO:0016020">
    <property type="term" value="C:membrane"/>
    <property type="evidence" value="ECO:0007669"/>
    <property type="project" value="UniProtKB-SubCell"/>
</dbReference>
<keyword evidence="11" id="KW-0479">Metal-binding</keyword>
<feature type="domain" description="Galactosyltransferase C-terminal" evidence="12">
    <location>
        <begin position="211"/>
        <end position="288"/>
    </location>
</feature>
<dbReference type="UniPathway" id="UPA00378"/>
<dbReference type="Gene3D" id="3.90.550.10">
    <property type="entry name" value="Spore Coat Polysaccharide Biosynthesis Protein SpsA, Chain A"/>
    <property type="match status" value="1"/>
</dbReference>
<dbReference type="OrthoDB" id="10038994at2759"/>
<comment type="pathway">
    <text evidence="2 11">Protein modification; protein glycosylation.</text>
</comment>
<dbReference type="EMBL" id="CAJPEV010002772">
    <property type="protein sequence ID" value="CAG0897996.1"/>
    <property type="molecule type" value="Genomic_DNA"/>
</dbReference>
<sequence length="331" mass="38577">MRRCCSCLHALVVSRVKDIGIPWIFFLVLIILSLINPLRFPCIFYDYILEEDIPFQLESAYYDARKSPSSKMCQAPSTKIHKSIQDLNHSITEADLEEDMKRLFVSPGGIGKPQHCKSHFDVAIIVPYRNRSEQLTLFSYYIHRLLVTQEIEHHLFVVEQANEQPFNRAKLLNVGFQEASKLKDFHCFIFHDVDLIPLNEGNIYACTRRPRHMSVCIDSMRYTLPYCRIVGGAVAITKRQFLKINGFSNIYQGWGGEDDDFYRRLTEIGKFDVIRYDPVVSQYAMLYHPREEKGENRFQFTKPKDDGLKTLEYDVLDISLNPAYTKIKVQI</sequence>
<dbReference type="CDD" id="cd00899">
    <property type="entry name" value="b4GalT"/>
    <property type="match status" value="1"/>
</dbReference>
<protein>
    <recommendedName>
        <fullName evidence="11">Beta-1,4-N-acetylgalactosaminyltransferase</fullName>
        <ecNumber evidence="11">2.4.1.-</ecNumber>
    </recommendedName>
    <alternativeName>
        <fullName evidence="11">Beta-4-GalNAcT</fullName>
    </alternativeName>
</protein>
<evidence type="ECO:0000256" key="3">
    <source>
        <dbReference type="ARBA" id="ARBA00005735"/>
    </source>
</evidence>
<dbReference type="InterPro" id="IPR003859">
    <property type="entry name" value="Galactosyl_T"/>
</dbReference>
<dbReference type="SUPFAM" id="SSF53448">
    <property type="entry name" value="Nucleotide-diphospho-sugar transferases"/>
    <property type="match status" value="1"/>
</dbReference>
<comment type="subcellular location">
    <subcellularLocation>
        <location evidence="1 11">Membrane</location>
        <topology evidence="1 11">Single-pass type II membrane protein</topology>
    </subcellularLocation>
</comment>
<evidence type="ECO:0000256" key="4">
    <source>
        <dbReference type="ARBA" id="ARBA00022676"/>
    </source>
</evidence>
<keyword evidence="6 11" id="KW-0812">Transmembrane</keyword>
<dbReference type="PANTHER" id="PTHR19300:SF48">
    <property type="entry name" value="BETA-1,4-N-ACETYLGALACTOSAMINYLTRANSFERASE"/>
    <property type="match status" value="1"/>
</dbReference>
<dbReference type="InterPro" id="IPR027995">
    <property type="entry name" value="Galactosyl_T_N"/>
</dbReference>
<feature type="domain" description="Galactosyltransferase N-terminal" evidence="13">
    <location>
        <begin position="89"/>
        <end position="207"/>
    </location>
</feature>
<dbReference type="GO" id="GO:0006688">
    <property type="term" value="P:glycosphingolipid biosynthetic process"/>
    <property type="evidence" value="ECO:0007669"/>
    <property type="project" value="TreeGrafter"/>
</dbReference>
<keyword evidence="5 11" id="KW-0808">Transferase</keyword>
<keyword evidence="7 11" id="KW-0735">Signal-anchor</keyword>
<reference evidence="14" key="1">
    <citation type="submission" date="2020-11" db="EMBL/GenBank/DDBJ databases">
        <authorList>
            <person name="Tran Van P."/>
        </authorList>
    </citation>
    <scope>NUCLEOTIDE SEQUENCE</scope>
</reference>
<keyword evidence="4 11" id="KW-0328">Glycosyltransferase</keyword>
<evidence type="ECO:0000256" key="7">
    <source>
        <dbReference type="ARBA" id="ARBA00022968"/>
    </source>
</evidence>
<comment type="cofactor">
    <cofactor evidence="11">
        <name>Mn(2+)</name>
        <dbReference type="ChEBI" id="CHEBI:29035"/>
    </cofactor>
</comment>
<evidence type="ECO:0000313" key="15">
    <source>
        <dbReference type="Proteomes" id="UP000677054"/>
    </source>
</evidence>
<dbReference type="InterPro" id="IPR029044">
    <property type="entry name" value="Nucleotide-diphossugar_trans"/>
</dbReference>
<dbReference type="GO" id="GO:0008378">
    <property type="term" value="F:galactosyltransferase activity"/>
    <property type="evidence" value="ECO:0007669"/>
    <property type="project" value="TreeGrafter"/>
</dbReference>
<comment type="similarity">
    <text evidence="3 11">Belongs to the glycosyltransferase 7 family.</text>
</comment>
<organism evidence="14">
    <name type="scientific">Darwinula stevensoni</name>
    <dbReference type="NCBI Taxonomy" id="69355"/>
    <lineage>
        <taxon>Eukaryota</taxon>
        <taxon>Metazoa</taxon>
        <taxon>Ecdysozoa</taxon>
        <taxon>Arthropoda</taxon>
        <taxon>Crustacea</taxon>
        <taxon>Oligostraca</taxon>
        <taxon>Ostracoda</taxon>
        <taxon>Podocopa</taxon>
        <taxon>Podocopida</taxon>
        <taxon>Darwinulocopina</taxon>
        <taxon>Darwinuloidea</taxon>
        <taxon>Darwinulidae</taxon>
        <taxon>Darwinula</taxon>
    </lineage>
</organism>
<dbReference type="AlphaFoldDB" id="A0A7R9AA24"/>
<evidence type="ECO:0000259" key="12">
    <source>
        <dbReference type="Pfam" id="PF02709"/>
    </source>
</evidence>
<dbReference type="PANTHER" id="PTHR19300">
    <property type="entry name" value="BETA-1,4-GALACTOSYLTRANSFERASE"/>
    <property type="match status" value="1"/>
</dbReference>
<dbReference type="GO" id="GO:0005794">
    <property type="term" value="C:Golgi apparatus"/>
    <property type="evidence" value="ECO:0007669"/>
    <property type="project" value="TreeGrafter"/>
</dbReference>
<name>A0A7R9AA24_9CRUS</name>
<evidence type="ECO:0000256" key="9">
    <source>
        <dbReference type="ARBA" id="ARBA00023136"/>
    </source>
</evidence>
<accession>A0A7R9AA24</accession>
<feature type="transmembrane region" description="Helical" evidence="11">
    <location>
        <begin position="21"/>
        <end position="40"/>
    </location>
</feature>
<evidence type="ECO:0000259" key="13">
    <source>
        <dbReference type="Pfam" id="PF13733"/>
    </source>
</evidence>
<dbReference type="GO" id="GO:0005975">
    <property type="term" value="P:carbohydrate metabolic process"/>
    <property type="evidence" value="ECO:0007669"/>
    <property type="project" value="InterPro"/>
</dbReference>
<evidence type="ECO:0000256" key="1">
    <source>
        <dbReference type="ARBA" id="ARBA00004606"/>
    </source>
</evidence>
<evidence type="ECO:0000256" key="6">
    <source>
        <dbReference type="ARBA" id="ARBA00022692"/>
    </source>
</evidence>
<evidence type="ECO:0000256" key="10">
    <source>
        <dbReference type="ARBA" id="ARBA00023180"/>
    </source>
</evidence>
<dbReference type="Pfam" id="PF13733">
    <property type="entry name" value="Glyco_transf_7N"/>
    <property type="match status" value="1"/>
</dbReference>
<comment type="function">
    <text evidence="11">Catalyzes the transfer of galactose onto proteins or lipids.</text>
</comment>
<dbReference type="EMBL" id="LR902289">
    <property type="protein sequence ID" value="CAD7250296.1"/>
    <property type="molecule type" value="Genomic_DNA"/>
</dbReference>
<evidence type="ECO:0000256" key="2">
    <source>
        <dbReference type="ARBA" id="ARBA00004922"/>
    </source>
</evidence>
<evidence type="ECO:0000256" key="5">
    <source>
        <dbReference type="ARBA" id="ARBA00022679"/>
    </source>
</evidence>
<evidence type="ECO:0000256" key="8">
    <source>
        <dbReference type="ARBA" id="ARBA00022989"/>
    </source>
</evidence>
<dbReference type="PRINTS" id="PR02050">
    <property type="entry name" value="B14GALTRFASE"/>
</dbReference>
<proteinExistence type="inferred from homology"/>
<dbReference type="Pfam" id="PF02709">
    <property type="entry name" value="Glyco_transf_7C"/>
    <property type="match status" value="1"/>
</dbReference>
<evidence type="ECO:0000256" key="11">
    <source>
        <dbReference type="RuleBase" id="RU368121"/>
    </source>
</evidence>
<dbReference type="InterPro" id="IPR027791">
    <property type="entry name" value="Galactosyl_T_C"/>
</dbReference>
<keyword evidence="8 11" id="KW-1133">Transmembrane helix</keyword>
<evidence type="ECO:0000313" key="14">
    <source>
        <dbReference type="EMBL" id="CAD7250296.1"/>
    </source>
</evidence>
<keyword evidence="9 11" id="KW-0472">Membrane</keyword>
<keyword evidence="11" id="KW-0464">Manganese</keyword>
<gene>
    <name evidence="14" type="ORF">DSTB1V02_LOCUS10076</name>
</gene>